<sequence length="330" mass="33308">MSLSGLTVPPRIAPVALVRHLALPVAIVLVFALFGALQPAMLSEANLVNILKQSALFFFVAAAQLMVLITRGFDLSVGANISLVSVVSSMVMTGLVSTLGAPVAIAAGIATGIGIGGLIGAINGFFVAIVGINAFVVTLATMSVIGGIATTVSGGFPIFNLPEGFGWAFNQARWLILPAPVMLAALVGLGLHFVLSGTVHGRVLYILGDSPQAAHVAGRRVRAHHFFAYVWAGVLAAMAGLLMTAQTGSGEPNLGTSVVLTSVAAAVVGGASLRGGTGTVLAPILGALLITALSVGMNLEQINGALQPVVVGVILVVGAGLDAWRNARQG</sequence>
<dbReference type="GO" id="GO:0005886">
    <property type="term" value="C:plasma membrane"/>
    <property type="evidence" value="ECO:0007669"/>
    <property type="project" value="UniProtKB-SubCell"/>
</dbReference>
<comment type="caution">
    <text evidence="9">The sequence shown here is derived from an EMBL/GenBank/DDBJ whole genome shotgun (WGS) entry which is preliminary data.</text>
</comment>
<feature type="transmembrane region" description="Helical" evidence="8">
    <location>
        <begin position="305"/>
        <end position="324"/>
    </location>
</feature>
<keyword evidence="10" id="KW-1185">Reference proteome</keyword>
<dbReference type="InterPro" id="IPR001851">
    <property type="entry name" value="ABC_transp_permease"/>
</dbReference>
<feature type="transmembrane region" description="Helical" evidence="8">
    <location>
        <begin position="77"/>
        <end position="97"/>
    </location>
</feature>
<dbReference type="CDD" id="cd06579">
    <property type="entry name" value="TM_PBP1_transp_AraH_like"/>
    <property type="match status" value="1"/>
</dbReference>
<feature type="transmembrane region" description="Helical" evidence="8">
    <location>
        <begin position="103"/>
        <end position="127"/>
    </location>
</feature>
<accession>A0A8J3H7H3</accession>
<protein>
    <submittedName>
        <fullName evidence="9">Sugar ABC transporter permease</fullName>
    </submittedName>
</protein>
<proteinExistence type="predicted"/>
<feature type="transmembrane region" description="Helical" evidence="8">
    <location>
        <begin position="134"/>
        <end position="159"/>
    </location>
</feature>
<evidence type="ECO:0000256" key="6">
    <source>
        <dbReference type="ARBA" id="ARBA00022989"/>
    </source>
</evidence>
<dbReference type="PANTHER" id="PTHR32196">
    <property type="entry name" value="ABC TRANSPORTER PERMEASE PROTEIN YPHD-RELATED-RELATED"/>
    <property type="match status" value="1"/>
</dbReference>
<feature type="transmembrane region" description="Helical" evidence="8">
    <location>
        <begin position="179"/>
        <end position="205"/>
    </location>
</feature>
<keyword evidence="3" id="KW-1003">Cell membrane</keyword>
<evidence type="ECO:0000256" key="3">
    <source>
        <dbReference type="ARBA" id="ARBA00022475"/>
    </source>
</evidence>
<dbReference type="Proteomes" id="UP000611500">
    <property type="component" value="Unassembled WGS sequence"/>
</dbReference>
<evidence type="ECO:0000256" key="8">
    <source>
        <dbReference type="SAM" id="Phobius"/>
    </source>
</evidence>
<feature type="transmembrane region" description="Helical" evidence="8">
    <location>
        <begin position="226"/>
        <end position="248"/>
    </location>
</feature>
<name>A0A8J3H7H3_9RHOB</name>
<keyword evidence="6 8" id="KW-1133">Transmembrane helix</keyword>
<evidence type="ECO:0000256" key="1">
    <source>
        <dbReference type="ARBA" id="ARBA00004651"/>
    </source>
</evidence>
<keyword evidence="7 8" id="KW-0472">Membrane</keyword>
<dbReference type="Pfam" id="PF02653">
    <property type="entry name" value="BPD_transp_2"/>
    <property type="match status" value="1"/>
</dbReference>
<evidence type="ECO:0000256" key="4">
    <source>
        <dbReference type="ARBA" id="ARBA00022519"/>
    </source>
</evidence>
<dbReference type="RefSeq" id="WP_189658366.1">
    <property type="nucleotide sequence ID" value="NZ_BNAP01000016.1"/>
</dbReference>
<reference evidence="9" key="1">
    <citation type="journal article" date="2014" name="Int. J. Syst. Evol. Microbiol.">
        <title>Complete genome sequence of Corynebacterium casei LMG S-19264T (=DSM 44701T), isolated from a smear-ripened cheese.</title>
        <authorList>
            <consortium name="US DOE Joint Genome Institute (JGI-PGF)"/>
            <person name="Walter F."/>
            <person name="Albersmeier A."/>
            <person name="Kalinowski J."/>
            <person name="Ruckert C."/>
        </authorList>
    </citation>
    <scope>NUCLEOTIDE SEQUENCE</scope>
    <source>
        <strain evidence="9">CGMCC 1.7081</strain>
    </source>
</reference>
<feature type="transmembrane region" description="Helical" evidence="8">
    <location>
        <begin position="254"/>
        <end position="273"/>
    </location>
</feature>
<evidence type="ECO:0000256" key="7">
    <source>
        <dbReference type="ARBA" id="ARBA00023136"/>
    </source>
</evidence>
<keyword evidence="4" id="KW-0997">Cell inner membrane</keyword>
<keyword evidence="2" id="KW-0813">Transport</keyword>
<dbReference type="GO" id="GO:0022857">
    <property type="term" value="F:transmembrane transporter activity"/>
    <property type="evidence" value="ECO:0007669"/>
    <property type="project" value="InterPro"/>
</dbReference>
<evidence type="ECO:0000256" key="2">
    <source>
        <dbReference type="ARBA" id="ARBA00022448"/>
    </source>
</evidence>
<dbReference type="AlphaFoldDB" id="A0A8J3H7H3"/>
<keyword evidence="5 8" id="KW-0812">Transmembrane</keyword>
<organism evidence="9 10">
    <name type="scientific">Pseudodonghicola xiamenensis</name>
    <dbReference type="NCBI Taxonomy" id="337702"/>
    <lineage>
        <taxon>Bacteria</taxon>
        <taxon>Pseudomonadati</taxon>
        <taxon>Pseudomonadota</taxon>
        <taxon>Alphaproteobacteria</taxon>
        <taxon>Rhodobacterales</taxon>
        <taxon>Paracoccaceae</taxon>
        <taxon>Pseudodonghicola</taxon>
    </lineage>
</organism>
<feature type="transmembrane region" description="Helical" evidence="8">
    <location>
        <begin position="21"/>
        <end position="38"/>
    </location>
</feature>
<evidence type="ECO:0000256" key="5">
    <source>
        <dbReference type="ARBA" id="ARBA00022692"/>
    </source>
</evidence>
<reference evidence="9" key="2">
    <citation type="submission" date="2020-09" db="EMBL/GenBank/DDBJ databases">
        <authorList>
            <person name="Sun Q."/>
            <person name="Zhou Y."/>
        </authorList>
    </citation>
    <scope>NUCLEOTIDE SEQUENCE</scope>
    <source>
        <strain evidence="9">CGMCC 1.7081</strain>
    </source>
</reference>
<dbReference type="PANTHER" id="PTHR32196:SF21">
    <property type="entry name" value="ABC TRANSPORTER PERMEASE PROTEIN YPHD-RELATED"/>
    <property type="match status" value="1"/>
</dbReference>
<comment type="subcellular location">
    <subcellularLocation>
        <location evidence="1">Cell membrane</location>
        <topology evidence="1">Multi-pass membrane protein</topology>
    </subcellularLocation>
</comment>
<gene>
    <name evidence="9" type="ORF">GCM10010961_30730</name>
</gene>
<feature type="transmembrane region" description="Helical" evidence="8">
    <location>
        <begin position="50"/>
        <end position="70"/>
    </location>
</feature>
<evidence type="ECO:0000313" key="10">
    <source>
        <dbReference type="Proteomes" id="UP000611500"/>
    </source>
</evidence>
<feature type="transmembrane region" description="Helical" evidence="8">
    <location>
        <begin position="280"/>
        <end position="299"/>
    </location>
</feature>
<dbReference type="EMBL" id="BNAP01000016">
    <property type="protein sequence ID" value="GHG96391.1"/>
    <property type="molecule type" value="Genomic_DNA"/>
</dbReference>
<evidence type="ECO:0000313" key="9">
    <source>
        <dbReference type="EMBL" id="GHG96391.1"/>
    </source>
</evidence>